<dbReference type="GO" id="GO:0016788">
    <property type="term" value="F:hydrolase activity, acting on ester bonds"/>
    <property type="evidence" value="ECO:0007669"/>
    <property type="project" value="UniProtKB-ARBA"/>
</dbReference>
<sequence>MIQSACALGAKQFGETYMTVSTEVDHNDYTGNGITTSFPYTFRIFKKSDLVVQVVDLNENITELILDTDYTVTGAGGYTGGNVVLAAPLANGYQISISRELPVTQEIDLRNQGKFFAEVHEDAFDKLTMLIQQVRSLFSLALRKPSFVANYYDAIGNYIRNLRDPSRPQDAATKNYVDNSVQSNLNRTFRVPDSYISEMPSLSLLEGKIIGVSGGKPVGVLPSSGSASDVMLLLAGADGTDYIGYGSDNLTTVIDGILKSDYAMRNARALGTAYVKLQKGSSIKICCVGDSITAGHDTTSPDVIPSPSGNPFTVAPIQYPGRVQYNINRYTSAPCKVINRGYSGDTAKSSYERWTTNPDVDVVHVMLGINDAIGYYSATFDEYCQYMELIVRRYIDWGAGVCLHTATAQTFNNLNNISTHYTNYIYNLAKEYGCPVFESEGELQYCNYADIYSDGIHFNKSGYAKYGDAVSSFILSGGWIGRNKKVNSYTSMQTGRASEGIGFYNKNSGLTIDFANSYVFNGAVTAIDKNNGIASWHFFCDCEFANVYLIGDIGAGMRIGISSPEANAAGNMPYNQFQIKSNTNERLLETSFYTTAERTAANGTKSYAGSLVGRGWKTIYVEGIGARSEVAYLNYIIIEPTQPNNSSQTADSLYSDGVTLHKGQDDVVVINKPYASRSTSGYEVPAATSLGLVRIPLPNALRGFASNNLYYDSRCVHVTIKTVGSQNTELMANGITQLIIYRDSATTIKCEVERKTSTLCIEPTSVGLYSTNQDGSGGSATFPSTMQVGYIDINFVSAATAYFSIEIRSPSLMSAPSTWLC</sequence>
<dbReference type="AlphaFoldDB" id="A0A7G9CEX7"/>
<dbReference type="CDD" id="cd00229">
    <property type="entry name" value="SGNH_hydrolase"/>
    <property type="match status" value="1"/>
</dbReference>
<dbReference type="Pfam" id="PF13472">
    <property type="entry name" value="Lipase_GDSL_2"/>
    <property type="match status" value="1"/>
</dbReference>
<organism evidence="2">
    <name type="scientific">Salmonella enterica</name>
    <name type="common">Salmonella choleraesuis</name>
    <dbReference type="NCBI Taxonomy" id="28901"/>
    <lineage>
        <taxon>Bacteria</taxon>
        <taxon>Pseudomonadati</taxon>
        <taxon>Pseudomonadota</taxon>
        <taxon>Gammaproteobacteria</taxon>
        <taxon>Enterobacterales</taxon>
        <taxon>Enterobacteriaceae</taxon>
        <taxon>Salmonella</taxon>
    </lineage>
</organism>
<dbReference type="InterPro" id="IPR036514">
    <property type="entry name" value="SGNH_hydro_sf"/>
</dbReference>
<dbReference type="Gene3D" id="3.40.50.1110">
    <property type="entry name" value="SGNH hydrolase"/>
    <property type="match status" value="1"/>
</dbReference>
<dbReference type="SUPFAM" id="SSF52266">
    <property type="entry name" value="SGNH hydrolase"/>
    <property type="match status" value="1"/>
</dbReference>
<name>A0A7G9CEX7_SALER</name>
<reference evidence="2" key="1">
    <citation type="submission" date="2020-08" db="EMBL/GenBank/DDBJ databases">
        <title>Genetic determinants of drug resistance in non-typhoid Salmonella enterica isolates in Russia.</title>
        <authorList>
            <person name="Kuleshov K.V."/>
            <person name="Pavlova A.S."/>
            <person name="Mikhaylova Y.V."/>
            <person name="Yanushevich Y.G."/>
            <person name="Speranskaya A."/>
            <person name="Podkolzin A.T."/>
        </authorList>
    </citation>
    <scope>NUCLEOTIDE SEQUENCE</scope>
    <source>
        <strain evidence="2">SLR1_7697</strain>
    </source>
</reference>
<gene>
    <name evidence="2" type="ORF">H9L34_06175</name>
</gene>
<proteinExistence type="predicted"/>
<dbReference type="EMBL" id="CP060508">
    <property type="protein sequence ID" value="QNL60358.1"/>
    <property type="molecule type" value="Genomic_DNA"/>
</dbReference>
<accession>A0A7G9CEX7</accession>
<feature type="domain" description="SGNH hydrolase-type esterase" evidence="1">
    <location>
        <begin position="287"/>
        <end position="464"/>
    </location>
</feature>
<protein>
    <recommendedName>
        <fullName evidence="1">SGNH hydrolase-type esterase domain-containing protein</fullName>
    </recommendedName>
</protein>
<dbReference type="PANTHER" id="PTHR30383">
    <property type="entry name" value="THIOESTERASE 1/PROTEASE 1/LYSOPHOSPHOLIPASE L1"/>
    <property type="match status" value="1"/>
</dbReference>
<evidence type="ECO:0000259" key="1">
    <source>
        <dbReference type="Pfam" id="PF13472"/>
    </source>
</evidence>
<evidence type="ECO:0000313" key="2">
    <source>
        <dbReference type="EMBL" id="QNL60358.1"/>
    </source>
</evidence>
<dbReference type="InterPro" id="IPR013830">
    <property type="entry name" value="SGNH_hydro"/>
</dbReference>
<dbReference type="InterPro" id="IPR051532">
    <property type="entry name" value="Ester_Hydrolysis_Enzymes"/>
</dbReference>